<evidence type="ECO:0000313" key="3">
    <source>
        <dbReference type="Proteomes" id="UP001205920"/>
    </source>
</evidence>
<evidence type="ECO:0000256" key="1">
    <source>
        <dbReference type="SAM" id="Phobius"/>
    </source>
</evidence>
<dbReference type="PANTHER" id="PTHR36974">
    <property type="entry name" value="MEMBRANE PROTEIN-RELATED"/>
    <property type="match status" value="1"/>
</dbReference>
<proteinExistence type="predicted"/>
<keyword evidence="1" id="KW-1133">Transmembrane helix</keyword>
<gene>
    <name evidence="2" type="ORF">JMN37_02065</name>
</gene>
<protein>
    <submittedName>
        <fullName evidence="2">Uncharacterized protein</fullName>
    </submittedName>
</protein>
<feature type="transmembrane region" description="Helical" evidence="1">
    <location>
        <begin position="82"/>
        <end position="99"/>
    </location>
</feature>
<comment type="caution">
    <text evidence="2">The sequence shown here is derived from an EMBL/GenBank/DDBJ whole genome shotgun (WGS) entry which is preliminary data.</text>
</comment>
<sequence>MTIQRFLRKALIPTFGVAGILHFIKPEPFDSIVPESLPGEARTYTYASGAAELAAAVLLAAPKLGPASHAGHQKRAPKLRKLGGGFAAALLLAVWPANFEMARQWRDRPWQKQVISIGRLPLQLPLISAAWSIFKDPSMR</sequence>
<keyword evidence="1" id="KW-0812">Transmembrane</keyword>
<evidence type="ECO:0000313" key="2">
    <source>
        <dbReference type="EMBL" id="MCO6393774.1"/>
    </source>
</evidence>
<accession>A0AAW5HR63</accession>
<dbReference type="PANTHER" id="PTHR36974:SF1">
    <property type="entry name" value="DOXX FAMILY MEMBRANE PROTEIN"/>
    <property type="match status" value="1"/>
</dbReference>
<dbReference type="AlphaFoldDB" id="A0AAW5HR63"/>
<reference evidence="2 3" key="1">
    <citation type="submission" date="2021-01" db="EMBL/GenBank/DDBJ databases">
        <title>Identification and Characterization of Corynebacterium sp.</title>
        <authorList>
            <person name="Luo Q."/>
            <person name="Qu P."/>
            <person name="Chen Q."/>
        </authorList>
    </citation>
    <scope>NUCLEOTIDE SEQUENCE [LARGE SCALE GENOMIC DNA]</scope>
    <source>
        <strain evidence="2 3">MC-18</strain>
    </source>
</reference>
<dbReference type="Proteomes" id="UP001205920">
    <property type="component" value="Unassembled WGS sequence"/>
</dbReference>
<organism evidence="2 3">
    <name type="scientific">Corynebacterium lipophilum</name>
    <dbReference type="NCBI Taxonomy" id="2804918"/>
    <lineage>
        <taxon>Bacteria</taxon>
        <taxon>Bacillati</taxon>
        <taxon>Actinomycetota</taxon>
        <taxon>Actinomycetes</taxon>
        <taxon>Mycobacteriales</taxon>
        <taxon>Corynebacteriaceae</taxon>
        <taxon>Corynebacterium</taxon>
    </lineage>
</organism>
<keyword evidence="3" id="KW-1185">Reference proteome</keyword>
<keyword evidence="1" id="KW-0472">Membrane</keyword>
<dbReference type="RefSeq" id="WP_252930930.1">
    <property type="nucleotide sequence ID" value="NZ_JAEUWV010000002.1"/>
</dbReference>
<name>A0AAW5HR63_9CORY</name>
<dbReference type="EMBL" id="JAEUWV010000002">
    <property type="protein sequence ID" value="MCO6393774.1"/>
    <property type="molecule type" value="Genomic_DNA"/>
</dbReference>